<sequence length="72" mass="8358">MTGDPVLDHLQRTYGKSWRIWRTPNWWMANPRTADTGVTPTLMERTPQDLEAHMRNPGQAIGRGLVPWPRHP</sequence>
<evidence type="ECO:0000313" key="1">
    <source>
        <dbReference type="EMBL" id="GHD24965.1"/>
    </source>
</evidence>
<keyword evidence="2" id="KW-1185">Reference proteome</keyword>
<dbReference type="RefSeq" id="WP_193517881.1">
    <property type="nucleotide sequence ID" value="NZ_BMXL01000009.1"/>
</dbReference>
<comment type="caution">
    <text evidence="1">The sequence shown here is derived from an EMBL/GenBank/DDBJ whole genome shotgun (WGS) entry which is preliminary data.</text>
</comment>
<protein>
    <submittedName>
        <fullName evidence="1">Uncharacterized protein</fullName>
    </submittedName>
</protein>
<gene>
    <name evidence="1" type="ORF">GCM10007147_21720</name>
</gene>
<reference evidence="1 2" key="1">
    <citation type="journal article" date="2014" name="Int. J. Syst. Evol. Microbiol.">
        <title>Complete genome sequence of Corynebacterium casei LMG S-19264T (=DSM 44701T), isolated from a smear-ripened cheese.</title>
        <authorList>
            <consortium name="US DOE Joint Genome Institute (JGI-PGF)"/>
            <person name="Walter F."/>
            <person name="Albersmeier A."/>
            <person name="Kalinowski J."/>
            <person name="Ruckert C."/>
        </authorList>
    </citation>
    <scope>NUCLEOTIDE SEQUENCE [LARGE SCALE GENOMIC DNA]</scope>
    <source>
        <strain evidence="1 2">KCTC 19473</strain>
    </source>
</reference>
<accession>A0A918XC61</accession>
<dbReference type="Proteomes" id="UP000654947">
    <property type="component" value="Unassembled WGS sequence"/>
</dbReference>
<name>A0A918XC61_9ACTN</name>
<proteinExistence type="predicted"/>
<organism evidence="1 2">
    <name type="scientific">Nocardiopsis kunsanensis</name>
    <dbReference type="NCBI Taxonomy" id="141693"/>
    <lineage>
        <taxon>Bacteria</taxon>
        <taxon>Bacillati</taxon>
        <taxon>Actinomycetota</taxon>
        <taxon>Actinomycetes</taxon>
        <taxon>Streptosporangiales</taxon>
        <taxon>Nocardiopsidaceae</taxon>
        <taxon>Nocardiopsis</taxon>
    </lineage>
</organism>
<evidence type="ECO:0000313" key="2">
    <source>
        <dbReference type="Proteomes" id="UP000654947"/>
    </source>
</evidence>
<dbReference type="AlphaFoldDB" id="A0A918XC61"/>
<dbReference type="EMBL" id="BMXL01000009">
    <property type="protein sequence ID" value="GHD24965.1"/>
    <property type="molecule type" value="Genomic_DNA"/>
</dbReference>